<dbReference type="Proteomes" id="UP000013563">
    <property type="component" value="Chromosome"/>
</dbReference>
<dbReference type="HOGENOM" id="CLU_2343730_0_0_11"/>
<feature type="region of interest" description="Disordered" evidence="1">
    <location>
        <begin position="70"/>
        <end position="97"/>
    </location>
</feature>
<dbReference type="KEGG" id="mtuh:I917_18080"/>
<dbReference type="Pfam" id="PF10851">
    <property type="entry name" value="DUF2652"/>
    <property type="match status" value="1"/>
</dbReference>
<dbReference type="SMR" id="R4M077"/>
<protein>
    <submittedName>
        <fullName evidence="2">Uncharacterized protein</fullName>
    </submittedName>
</protein>
<organism evidence="2 3">
    <name type="scientific">Mycobacterium tuberculosis str. Haarlem/NITR202</name>
    <dbReference type="NCBI Taxonomy" id="1304279"/>
    <lineage>
        <taxon>Bacteria</taxon>
        <taxon>Bacillati</taxon>
        <taxon>Actinomycetota</taxon>
        <taxon>Actinomycetes</taxon>
        <taxon>Mycobacteriales</taxon>
        <taxon>Mycobacteriaceae</taxon>
        <taxon>Mycobacterium</taxon>
        <taxon>Mycobacterium tuberculosis complex</taxon>
    </lineage>
</organism>
<evidence type="ECO:0000313" key="3">
    <source>
        <dbReference type="Proteomes" id="UP000013563"/>
    </source>
</evidence>
<proteinExistence type="predicted"/>
<evidence type="ECO:0000313" key="2">
    <source>
        <dbReference type="EMBL" id="AGL24155.1"/>
    </source>
</evidence>
<feature type="compositionally biased region" description="Basic and acidic residues" evidence="1">
    <location>
        <begin position="84"/>
        <end position="97"/>
    </location>
</feature>
<dbReference type="InterPro" id="IPR020503">
    <property type="entry name" value="Uncharacterised_Rv2561"/>
</dbReference>
<reference evidence="2 3" key="1">
    <citation type="journal article" date="2013" name="Genome Announc.">
        <title>Whole-Genome Sequences of Four Clinical Isolates of Mycobacterium tuberculosis from Tamil Nadu, South India.</title>
        <authorList>
            <person name="Narayanan S."/>
            <person name="Deshpande U."/>
        </authorList>
    </citation>
    <scope>NUCLEOTIDE SEQUENCE [LARGE SCALE GENOMIC DNA]</scope>
    <source>
        <strain evidence="2 3">Haarlem/NITR202</strain>
    </source>
</reference>
<name>R4M077_MYCTX</name>
<dbReference type="BioCyc" id="MTUB1304279:G13AB-2416-MONOMER"/>
<gene>
    <name evidence="2" type="ORF">I917_18080</name>
</gene>
<dbReference type="AlphaFoldDB" id="R4M077"/>
<dbReference type="EMBL" id="CP004886">
    <property type="protein sequence ID" value="AGL24155.1"/>
    <property type="molecule type" value="Genomic_DNA"/>
</dbReference>
<sequence>MGIQRAVLLIADIGGYTNYMHWNRKHLAHAQWTVAQLLESVIDAAKGMKLAKLEGDAAFFWAPGGQHQCPGMRPAPADAPEVPHAARADQKRPSLRL</sequence>
<accession>R4M077</accession>
<evidence type="ECO:0000256" key="1">
    <source>
        <dbReference type="SAM" id="MobiDB-lite"/>
    </source>
</evidence>